<keyword evidence="1" id="KW-0812">Transmembrane</keyword>
<keyword evidence="1" id="KW-1133">Transmembrane helix</keyword>
<accession>A0A4Y3PFG6</accession>
<sequence>MRLFNRTPRQWVMPGARQGRANARNAGKLSRLLSGEKGSVTIEFLGILPLLFLIMLVCWQFLIGVYGVIAAQSAANEAAKVFAITGSEASALNAAEKVLAGAGGGIGFDRGESYIETTSDGYFKVMVGANLEIAFLPDILTQNMDEADKRISFQREITSRVVH</sequence>
<dbReference type="AlphaFoldDB" id="A0A4Y3PFG6"/>
<evidence type="ECO:0000313" key="4">
    <source>
        <dbReference type="Proteomes" id="UP000316882"/>
    </source>
</evidence>
<dbReference type="Pfam" id="PF07811">
    <property type="entry name" value="TadE"/>
    <property type="match status" value="1"/>
</dbReference>
<gene>
    <name evidence="3" type="ORF">BPA01_28500</name>
</gene>
<feature type="transmembrane region" description="Helical" evidence="1">
    <location>
        <begin position="44"/>
        <end position="69"/>
    </location>
</feature>
<comment type="caution">
    <text evidence="3">The sequence shown here is derived from an EMBL/GenBank/DDBJ whole genome shotgun (WGS) entry which is preliminary data.</text>
</comment>
<evidence type="ECO:0000259" key="2">
    <source>
        <dbReference type="Pfam" id="PF07811"/>
    </source>
</evidence>
<dbReference type="RefSeq" id="WP_233454107.1">
    <property type="nucleotide sequence ID" value="NZ_BJMH01000012.1"/>
</dbReference>
<keyword evidence="4" id="KW-1185">Reference proteome</keyword>
<dbReference type="GeneID" id="87609786"/>
<keyword evidence="1" id="KW-0472">Membrane</keyword>
<dbReference type="InterPro" id="IPR012495">
    <property type="entry name" value="TadE-like_dom"/>
</dbReference>
<reference evidence="3 4" key="1">
    <citation type="submission" date="2019-06" db="EMBL/GenBank/DDBJ databases">
        <title>Whole genome shotgun sequence of Brevibacillus parabrevis NBRC 12334.</title>
        <authorList>
            <person name="Hosoyama A."/>
            <person name="Uohara A."/>
            <person name="Ohji S."/>
            <person name="Ichikawa N."/>
        </authorList>
    </citation>
    <scope>NUCLEOTIDE SEQUENCE [LARGE SCALE GENOMIC DNA]</scope>
    <source>
        <strain evidence="3 4">NBRC 12334</strain>
    </source>
</reference>
<organism evidence="3 4">
    <name type="scientific">Brevibacillus parabrevis</name>
    <dbReference type="NCBI Taxonomy" id="54914"/>
    <lineage>
        <taxon>Bacteria</taxon>
        <taxon>Bacillati</taxon>
        <taxon>Bacillota</taxon>
        <taxon>Bacilli</taxon>
        <taxon>Bacillales</taxon>
        <taxon>Paenibacillaceae</taxon>
        <taxon>Brevibacillus</taxon>
    </lineage>
</organism>
<name>A0A4Y3PFG6_BREPA</name>
<dbReference type="EMBL" id="BJMH01000012">
    <property type="protein sequence ID" value="GEB33270.1"/>
    <property type="molecule type" value="Genomic_DNA"/>
</dbReference>
<protein>
    <recommendedName>
        <fullName evidence="2">TadE-like domain-containing protein</fullName>
    </recommendedName>
</protein>
<feature type="domain" description="TadE-like" evidence="2">
    <location>
        <begin position="38"/>
        <end position="79"/>
    </location>
</feature>
<evidence type="ECO:0000256" key="1">
    <source>
        <dbReference type="SAM" id="Phobius"/>
    </source>
</evidence>
<evidence type="ECO:0000313" key="3">
    <source>
        <dbReference type="EMBL" id="GEB33270.1"/>
    </source>
</evidence>
<proteinExistence type="predicted"/>
<dbReference type="Proteomes" id="UP000316882">
    <property type="component" value="Unassembled WGS sequence"/>
</dbReference>